<dbReference type="InterPro" id="IPR035985">
    <property type="entry name" value="Ubiquitin-activating_enz"/>
</dbReference>
<name>A0A6H0A0L6_LYSSH</name>
<dbReference type="Gene3D" id="3.40.50.720">
    <property type="entry name" value="NAD(P)-binding Rossmann-like Domain"/>
    <property type="match status" value="1"/>
</dbReference>
<keyword evidence="2" id="KW-0614">Plasmid</keyword>
<dbReference type="EMBL" id="MT075580">
    <property type="protein sequence ID" value="QIS31214.1"/>
    <property type="molecule type" value="Genomic_DNA"/>
</dbReference>
<geneLocation type="plasmid" evidence="2">
    <name>pSSII-1</name>
</geneLocation>
<dbReference type="Pfam" id="PF00899">
    <property type="entry name" value="ThiF"/>
    <property type="match status" value="1"/>
</dbReference>
<dbReference type="RefSeq" id="WP_031417300.1">
    <property type="nucleotide sequence ID" value="NZ_CP064071.1"/>
</dbReference>
<accession>A0A6H0A0L6</accession>
<protein>
    <recommendedName>
        <fullName evidence="1">THIF-type NAD/FAD binding fold domain-containing protein</fullName>
    </recommendedName>
</protein>
<sequence length="286" mass="32259">MKIVDTPNFDVVIIGAGANGSHFFRNLLQDISCYGSRLKNCKFTIVDGDQVEKKNLNNQLFDSDDVGAYKVQALVDRYGEHYQVDCAAVATYITTLEDLEKLFRGPKGLQRILVGCVDNNRTRQLMHEYFESSSDLIYVDVGVEGVILKDELPKEMDDKESIIMSSGFSGQIVIGFRKDNTTVLPSVADVYPTILTDFESAFPTQACAEVKDNPQRVETNKMAAQYANIILNNLFHTGELLQEEITFNARLGTSVVSYIDVRKEREYIKLIREENNNEQQQLCIVS</sequence>
<dbReference type="GO" id="GO:0008641">
    <property type="term" value="F:ubiquitin-like modifier activating enzyme activity"/>
    <property type="evidence" value="ECO:0007669"/>
    <property type="project" value="InterPro"/>
</dbReference>
<reference evidence="2" key="1">
    <citation type="submission" date="2020-02" db="EMBL/GenBank/DDBJ databases">
        <authorList>
            <person name="Hu X."/>
            <person name="Yuan Z."/>
            <person name="Cheng J."/>
            <person name="Geng P."/>
        </authorList>
    </citation>
    <scope>NUCLEOTIDE SEQUENCE</scope>
    <source>
        <strain evidence="2">SSII-1</strain>
        <plasmid evidence="2">pSSII-1</plasmid>
    </source>
</reference>
<evidence type="ECO:0000259" key="1">
    <source>
        <dbReference type="Pfam" id="PF00899"/>
    </source>
</evidence>
<dbReference type="InterPro" id="IPR000594">
    <property type="entry name" value="ThiF_NAD_FAD-bd"/>
</dbReference>
<feature type="domain" description="THIF-type NAD/FAD binding fold" evidence="1">
    <location>
        <begin position="9"/>
        <end position="130"/>
    </location>
</feature>
<dbReference type="AlphaFoldDB" id="A0A6H0A0L6"/>
<evidence type="ECO:0000313" key="2">
    <source>
        <dbReference type="EMBL" id="QIS31214.1"/>
    </source>
</evidence>
<organism evidence="2">
    <name type="scientific">Lysinibacillus sphaericus</name>
    <name type="common">Bacillus sphaericus</name>
    <dbReference type="NCBI Taxonomy" id="1421"/>
    <lineage>
        <taxon>Bacteria</taxon>
        <taxon>Bacillati</taxon>
        <taxon>Bacillota</taxon>
        <taxon>Bacilli</taxon>
        <taxon>Bacillales</taxon>
        <taxon>Bacillaceae</taxon>
        <taxon>Lysinibacillus</taxon>
    </lineage>
</organism>
<dbReference type="SUPFAM" id="SSF69572">
    <property type="entry name" value="Activating enzymes of the ubiquitin-like proteins"/>
    <property type="match status" value="1"/>
</dbReference>
<proteinExistence type="predicted"/>